<evidence type="ECO:0000313" key="5">
    <source>
        <dbReference type="Proteomes" id="UP000199039"/>
    </source>
</evidence>
<keyword evidence="2" id="KW-0012">Acyltransferase</keyword>
<evidence type="ECO:0000256" key="1">
    <source>
        <dbReference type="ARBA" id="ARBA00022679"/>
    </source>
</evidence>
<protein>
    <submittedName>
        <fullName evidence="4">Acetyltransferase (GNAT) family protein</fullName>
    </submittedName>
</protein>
<dbReference type="RefSeq" id="WP_093181230.1">
    <property type="nucleotide sequence ID" value="NZ_FMYH01000001.1"/>
</dbReference>
<dbReference type="SUPFAM" id="SSF55729">
    <property type="entry name" value="Acyl-CoA N-acyltransferases (Nat)"/>
    <property type="match status" value="1"/>
</dbReference>
<keyword evidence="5" id="KW-1185">Reference proteome</keyword>
<dbReference type="EMBL" id="FMYH01000001">
    <property type="protein sequence ID" value="SDB93413.1"/>
    <property type="molecule type" value="Genomic_DNA"/>
</dbReference>
<dbReference type="InterPro" id="IPR016181">
    <property type="entry name" value="Acyl_CoA_acyltransferase"/>
</dbReference>
<name>A0A1G6HGY2_9MICO</name>
<evidence type="ECO:0000259" key="3">
    <source>
        <dbReference type="PROSITE" id="PS51186"/>
    </source>
</evidence>
<dbReference type="STRING" id="1814289.SAMN05216410_1015"/>
<gene>
    <name evidence="4" type="ORF">SAMN05216410_1015</name>
</gene>
<dbReference type="AlphaFoldDB" id="A0A1G6HGY2"/>
<accession>A0A1G6HGY2</accession>
<sequence length="152" mass="16799">MTLVTSAVGWTHPDAETLRTQMTAELGPRYASLRHSRPARIDVDPATVLVTLVVHDGALPVATASLRHVGGAHEVKRVFVGQDYRRRGLAGQLLGALEDHARELGVRRLVLQTGVRQPEAVELYERLGWQPVEPFGEYTGDQYSLCYAKEIS</sequence>
<dbReference type="Gene3D" id="3.40.630.30">
    <property type="match status" value="1"/>
</dbReference>
<proteinExistence type="predicted"/>
<dbReference type="CDD" id="cd04301">
    <property type="entry name" value="NAT_SF"/>
    <property type="match status" value="1"/>
</dbReference>
<dbReference type="PANTHER" id="PTHR43877:SF2">
    <property type="entry name" value="AMINOALKYLPHOSPHONATE N-ACETYLTRANSFERASE-RELATED"/>
    <property type="match status" value="1"/>
</dbReference>
<dbReference type="GO" id="GO:0016747">
    <property type="term" value="F:acyltransferase activity, transferring groups other than amino-acyl groups"/>
    <property type="evidence" value="ECO:0007669"/>
    <property type="project" value="InterPro"/>
</dbReference>
<dbReference type="Pfam" id="PF00583">
    <property type="entry name" value="Acetyltransf_1"/>
    <property type="match status" value="1"/>
</dbReference>
<dbReference type="Proteomes" id="UP000199039">
    <property type="component" value="Unassembled WGS sequence"/>
</dbReference>
<reference evidence="4 5" key="1">
    <citation type="submission" date="2016-09" db="EMBL/GenBank/DDBJ databases">
        <authorList>
            <person name="Capua I."/>
            <person name="De Benedictis P."/>
            <person name="Joannis T."/>
            <person name="Lombin L.H."/>
            <person name="Cattoli G."/>
        </authorList>
    </citation>
    <scope>NUCLEOTIDE SEQUENCE [LARGE SCALE GENOMIC DNA]</scope>
    <source>
        <strain evidence="4 5">ISLP-3</strain>
    </source>
</reference>
<dbReference type="PANTHER" id="PTHR43877">
    <property type="entry name" value="AMINOALKYLPHOSPHONATE N-ACETYLTRANSFERASE-RELATED-RELATED"/>
    <property type="match status" value="1"/>
</dbReference>
<dbReference type="InterPro" id="IPR050832">
    <property type="entry name" value="Bact_Acetyltransf"/>
</dbReference>
<dbReference type="InterPro" id="IPR000182">
    <property type="entry name" value="GNAT_dom"/>
</dbReference>
<organism evidence="4 5">
    <name type="scientific">Sanguibacter gelidistatuariae</name>
    <dbReference type="NCBI Taxonomy" id="1814289"/>
    <lineage>
        <taxon>Bacteria</taxon>
        <taxon>Bacillati</taxon>
        <taxon>Actinomycetota</taxon>
        <taxon>Actinomycetes</taxon>
        <taxon>Micrococcales</taxon>
        <taxon>Sanguibacteraceae</taxon>
        <taxon>Sanguibacter</taxon>
    </lineage>
</organism>
<dbReference type="PROSITE" id="PS51186">
    <property type="entry name" value="GNAT"/>
    <property type="match status" value="1"/>
</dbReference>
<evidence type="ECO:0000256" key="2">
    <source>
        <dbReference type="ARBA" id="ARBA00023315"/>
    </source>
</evidence>
<keyword evidence="1 4" id="KW-0808">Transferase</keyword>
<feature type="domain" description="N-acetyltransferase" evidence="3">
    <location>
        <begin position="1"/>
        <end position="152"/>
    </location>
</feature>
<evidence type="ECO:0000313" key="4">
    <source>
        <dbReference type="EMBL" id="SDB93413.1"/>
    </source>
</evidence>
<dbReference type="OrthoDB" id="70840at2"/>